<evidence type="ECO:0000313" key="1">
    <source>
        <dbReference type="EMBL" id="CAF0968342.1"/>
    </source>
</evidence>
<sequence>MVEKTNTADAFFNLSSRVLSPTEETLLRKGLKFGIKNNKVDQYEILARFEDLAQSLDRMEIAEKDDELRANLNSKNAFFQQLQIMSNEFIELSKKSLDNLTDEEHKALKDLANDKSIIISKADKGNAVVIQDVDTYRNKVSEILKTTGKFKTLKKYLTKTREASLQKYLKFKNILYY</sequence>
<dbReference type="AlphaFoldDB" id="A0A814EAQ4"/>
<dbReference type="OrthoDB" id="6287939at2759"/>
<keyword evidence="2" id="KW-1185">Reference proteome</keyword>
<reference evidence="1" key="1">
    <citation type="submission" date="2021-02" db="EMBL/GenBank/DDBJ databases">
        <authorList>
            <person name="Nowell W R."/>
        </authorList>
    </citation>
    <scope>NUCLEOTIDE SEQUENCE</scope>
    <source>
        <strain evidence="1">Ploen Becks lab</strain>
    </source>
</reference>
<name>A0A814EAQ4_9BILA</name>
<dbReference type="Proteomes" id="UP000663879">
    <property type="component" value="Unassembled WGS sequence"/>
</dbReference>
<protein>
    <submittedName>
        <fullName evidence="1">Uncharacterized protein</fullName>
    </submittedName>
</protein>
<proteinExistence type="predicted"/>
<comment type="caution">
    <text evidence="1">The sequence shown here is derived from an EMBL/GenBank/DDBJ whole genome shotgun (WGS) entry which is preliminary data.</text>
</comment>
<evidence type="ECO:0000313" key="2">
    <source>
        <dbReference type="Proteomes" id="UP000663879"/>
    </source>
</evidence>
<gene>
    <name evidence="1" type="ORF">OXX778_LOCUS14784</name>
</gene>
<dbReference type="EMBL" id="CAJNOC010003114">
    <property type="protein sequence ID" value="CAF0968342.1"/>
    <property type="molecule type" value="Genomic_DNA"/>
</dbReference>
<accession>A0A814EAQ4</accession>
<organism evidence="1 2">
    <name type="scientific">Brachionus calyciflorus</name>
    <dbReference type="NCBI Taxonomy" id="104777"/>
    <lineage>
        <taxon>Eukaryota</taxon>
        <taxon>Metazoa</taxon>
        <taxon>Spiralia</taxon>
        <taxon>Gnathifera</taxon>
        <taxon>Rotifera</taxon>
        <taxon>Eurotatoria</taxon>
        <taxon>Monogononta</taxon>
        <taxon>Pseudotrocha</taxon>
        <taxon>Ploima</taxon>
        <taxon>Brachionidae</taxon>
        <taxon>Brachionus</taxon>
    </lineage>
</organism>